<evidence type="ECO:0000313" key="5">
    <source>
        <dbReference type="Proteomes" id="UP000029738"/>
    </source>
</evidence>
<dbReference type="EMBL" id="JHEG02000048">
    <property type="protein sequence ID" value="KIE11570.1"/>
    <property type="molecule type" value="Genomic_DNA"/>
</dbReference>
<dbReference type="Proteomes" id="UP000029738">
    <property type="component" value="Unassembled WGS sequence"/>
</dbReference>
<dbReference type="CDD" id="cd06533">
    <property type="entry name" value="Glyco_transf_WecG_TagA"/>
    <property type="match status" value="1"/>
</dbReference>
<dbReference type="InterPro" id="IPR004629">
    <property type="entry name" value="WecG_TagA_CpsF"/>
</dbReference>
<dbReference type="PANTHER" id="PTHR34136">
    <property type="match status" value="1"/>
</dbReference>
<protein>
    <submittedName>
        <fullName evidence="4">Glycosyl transferase</fullName>
    </submittedName>
    <submittedName>
        <fullName evidence="3">WecB/TagA/CpsF family glycosyltransferase</fullName>
    </submittedName>
</protein>
<gene>
    <name evidence="4" type="ORF">DA73_0222920</name>
    <name evidence="3" type="ORF">DA73_0400018750</name>
</gene>
<evidence type="ECO:0000313" key="3">
    <source>
        <dbReference type="EMBL" id="KAF3891022.1"/>
    </source>
</evidence>
<evidence type="ECO:0000313" key="4">
    <source>
        <dbReference type="EMBL" id="KIE11570.1"/>
    </source>
</evidence>
<dbReference type="STRING" id="1479485.DA73_0222920"/>
<name>A0A0C1RHU5_9CYAN</name>
<reference evidence="3" key="2">
    <citation type="submission" date="2019-11" db="EMBL/GenBank/DDBJ databases">
        <title>Improved Assembly of Tolypothrix boutellei genome.</title>
        <authorList>
            <person name="Sarangi A.N."/>
            <person name="Mukherjee M."/>
            <person name="Ghosh S."/>
            <person name="Singh D."/>
            <person name="Das A."/>
            <person name="Kant S."/>
            <person name="Prusty A."/>
            <person name="Tripathy S."/>
        </authorList>
    </citation>
    <scope>NUCLEOTIDE SEQUENCE</scope>
    <source>
        <strain evidence="3">VB521301</strain>
    </source>
</reference>
<accession>A0A0C1RHU5</accession>
<dbReference type="EMBL" id="JHEG04000001">
    <property type="protein sequence ID" value="KAF3891022.1"/>
    <property type="molecule type" value="Genomic_DNA"/>
</dbReference>
<sequence>MSPNKVHFLGINIHNITMSELLKNLKLGGIVFTPNVDHIMKLHRNKDFYDVYQEADYRVCDSQIIMYVSRFLGTPIQEKISGSDLFPAFYNYYKNDEKVKIFLLGGFENVAKKAQQKINSKVGRNIVIATYSPSFGFEKNEDECQKIVELINSSEATVLAIGMGAPKQELWISKYRHQLNNIKTFLAIGATINFEAGNINRAPKWMTEVGLEWLYRLSCEPKRLWKRYLYDAIPFLWLVLQQRFQIYKNPWSAMKQYEMVNLGNDAETKVL</sequence>
<evidence type="ECO:0000256" key="2">
    <source>
        <dbReference type="ARBA" id="ARBA00022679"/>
    </source>
</evidence>
<keyword evidence="5" id="KW-1185">Reference proteome</keyword>
<evidence type="ECO:0000256" key="1">
    <source>
        <dbReference type="ARBA" id="ARBA00022676"/>
    </source>
</evidence>
<dbReference type="OrthoDB" id="9771846at2"/>
<dbReference type="NCBIfam" id="TIGR00696">
    <property type="entry name" value="wecG_tagA_cpsF"/>
    <property type="match status" value="1"/>
</dbReference>
<organism evidence="4">
    <name type="scientific">Tolypothrix bouteillei VB521301</name>
    <dbReference type="NCBI Taxonomy" id="1479485"/>
    <lineage>
        <taxon>Bacteria</taxon>
        <taxon>Bacillati</taxon>
        <taxon>Cyanobacteriota</taxon>
        <taxon>Cyanophyceae</taxon>
        <taxon>Nostocales</taxon>
        <taxon>Tolypothrichaceae</taxon>
        <taxon>Tolypothrix</taxon>
    </lineage>
</organism>
<keyword evidence="2 4" id="KW-0808">Transferase</keyword>
<keyword evidence="1" id="KW-0328">Glycosyltransferase</keyword>
<dbReference type="PANTHER" id="PTHR34136:SF1">
    <property type="entry name" value="UDP-N-ACETYL-D-MANNOSAMINURONIC ACID TRANSFERASE"/>
    <property type="match status" value="1"/>
</dbReference>
<dbReference type="Pfam" id="PF03808">
    <property type="entry name" value="Glyco_tran_WecG"/>
    <property type="match status" value="1"/>
</dbReference>
<comment type="caution">
    <text evidence="4">The sequence shown here is derived from an EMBL/GenBank/DDBJ whole genome shotgun (WGS) entry which is preliminary data.</text>
</comment>
<proteinExistence type="predicted"/>
<dbReference type="AlphaFoldDB" id="A0A0C1RHU5"/>
<reference evidence="4" key="1">
    <citation type="journal article" date="2015" name="Genome Announc.">
        <title>Draft Genome Sequence of Tolypothrix boutellei Strain VB521301.</title>
        <authorList>
            <person name="Chandrababunaidu M.M."/>
            <person name="Singh D."/>
            <person name="Sen D."/>
            <person name="Bhan S."/>
            <person name="Das S."/>
            <person name="Gupta A."/>
            <person name="Adhikary S.P."/>
            <person name="Tripathy S."/>
        </authorList>
    </citation>
    <scope>NUCLEOTIDE SEQUENCE</scope>
    <source>
        <strain evidence="4">VB521301</strain>
    </source>
</reference>
<dbReference type="GO" id="GO:0016758">
    <property type="term" value="F:hexosyltransferase activity"/>
    <property type="evidence" value="ECO:0007669"/>
    <property type="project" value="TreeGrafter"/>
</dbReference>